<protein>
    <submittedName>
        <fullName evidence="2">Uncharacterized protein</fullName>
    </submittedName>
</protein>
<dbReference type="EMBL" id="KZ851942">
    <property type="protein sequence ID" value="RDH16089.1"/>
    <property type="molecule type" value="Genomic_DNA"/>
</dbReference>
<gene>
    <name evidence="2" type="ORF">M747DRAFT_123538</name>
</gene>
<name>A0A370BRF2_ASPNG</name>
<dbReference type="AlphaFoldDB" id="A0A370BRF2"/>
<feature type="transmembrane region" description="Helical" evidence="1">
    <location>
        <begin position="23"/>
        <end position="43"/>
    </location>
</feature>
<dbReference type="Proteomes" id="UP000253845">
    <property type="component" value="Unassembled WGS sequence"/>
</dbReference>
<evidence type="ECO:0000313" key="3">
    <source>
        <dbReference type="Proteomes" id="UP000253845"/>
    </source>
</evidence>
<evidence type="ECO:0000256" key="1">
    <source>
        <dbReference type="SAM" id="Phobius"/>
    </source>
</evidence>
<evidence type="ECO:0000313" key="2">
    <source>
        <dbReference type="EMBL" id="RDH16089.1"/>
    </source>
</evidence>
<keyword evidence="1" id="KW-0472">Membrane</keyword>
<proteinExistence type="predicted"/>
<keyword evidence="1" id="KW-0812">Transmembrane</keyword>
<organism evidence="2 3">
    <name type="scientific">Aspergillus niger ATCC 13496</name>
    <dbReference type="NCBI Taxonomy" id="1353008"/>
    <lineage>
        <taxon>Eukaryota</taxon>
        <taxon>Fungi</taxon>
        <taxon>Dikarya</taxon>
        <taxon>Ascomycota</taxon>
        <taxon>Pezizomycotina</taxon>
        <taxon>Eurotiomycetes</taxon>
        <taxon>Eurotiomycetidae</taxon>
        <taxon>Eurotiales</taxon>
        <taxon>Aspergillaceae</taxon>
        <taxon>Aspergillus</taxon>
        <taxon>Aspergillus subgen. Circumdati</taxon>
    </lineage>
</organism>
<sequence length="82" mass="9299">MGVGSEGSAEILGWFYWTRTRDYLVLCTTITLLTYLPFFCSFVKVRSDGNNDKGKLSFSSPTARGDNVVTTRYQSFSRMVHN</sequence>
<keyword evidence="1" id="KW-1133">Transmembrane helix</keyword>
<reference evidence="2 3" key="1">
    <citation type="submission" date="2018-07" db="EMBL/GenBank/DDBJ databases">
        <title>Section-level genome sequencing of Aspergillus section Nigri to investigate inter- and intra-species variation.</title>
        <authorList>
            <consortium name="DOE Joint Genome Institute"/>
            <person name="Vesth T.C."/>
            <person name="Nybo J.L."/>
            <person name="Theobald S."/>
            <person name="Frisvad J.C."/>
            <person name="Larsen T.O."/>
            <person name="Nielsen K.F."/>
            <person name="Hoof J.B."/>
            <person name="Brandl J."/>
            <person name="Salamov A."/>
            <person name="Riley R."/>
            <person name="Gladden J.M."/>
            <person name="Phatale P."/>
            <person name="Nielsen M.T."/>
            <person name="Lyhne E.K."/>
            <person name="Kogle M.E."/>
            <person name="Strasser K."/>
            <person name="McDonnell E."/>
            <person name="Barry K."/>
            <person name="Clum A."/>
            <person name="Chen C."/>
            <person name="Nolan M."/>
            <person name="Sandor L."/>
            <person name="Kuo A."/>
            <person name="Lipzen A."/>
            <person name="Hainaut M."/>
            <person name="Drula E."/>
            <person name="Tsang A."/>
            <person name="Magnuson J.K."/>
            <person name="Henrissat B."/>
            <person name="Wiebenga A."/>
            <person name="Simmons B.A."/>
            <person name="Makela M.R."/>
            <person name="De vries R.P."/>
            <person name="Grigoriev I.V."/>
            <person name="Mortensen U.H."/>
            <person name="Baker S.E."/>
            <person name="Andersen M.R."/>
        </authorList>
    </citation>
    <scope>NUCLEOTIDE SEQUENCE [LARGE SCALE GENOMIC DNA]</scope>
    <source>
        <strain evidence="2 3">ATCC 13496</strain>
    </source>
</reference>
<dbReference type="VEuPathDB" id="FungiDB:M747DRAFT_123538"/>
<accession>A0A370BRF2</accession>